<evidence type="ECO:0000256" key="4">
    <source>
        <dbReference type="PROSITE-ProRule" id="PRU00182"/>
    </source>
</evidence>
<dbReference type="Proteomes" id="UP001230156">
    <property type="component" value="Unassembled WGS sequence"/>
</dbReference>
<dbReference type="InterPro" id="IPR006225">
    <property type="entry name" value="PsdUridine_synth_RluC/D"/>
</dbReference>
<feature type="region of interest" description="Disordered" evidence="6">
    <location>
        <begin position="63"/>
        <end position="87"/>
    </location>
</feature>
<evidence type="ECO:0000256" key="5">
    <source>
        <dbReference type="RuleBase" id="RU362028"/>
    </source>
</evidence>
<feature type="domain" description="Pseudouridine synthase RsuA/RluA-like" evidence="7">
    <location>
        <begin position="102"/>
        <end position="251"/>
    </location>
</feature>
<evidence type="ECO:0000313" key="9">
    <source>
        <dbReference type="Proteomes" id="UP001230156"/>
    </source>
</evidence>
<dbReference type="CDD" id="cd00165">
    <property type="entry name" value="S4"/>
    <property type="match status" value="1"/>
</dbReference>
<dbReference type="NCBIfam" id="TIGR00005">
    <property type="entry name" value="rluA_subfam"/>
    <property type="match status" value="1"/>
</dbReference>
<dbReference type="InterPro" id="IPR036986">
    <property type="entry name" value="S4_RNA-bd_sf"/>
</dbReference>
<dbReference type="SUPFAM" id="SSF55174">
    <property type="entry name" value="Alpha-L RNA-binding motif"/>
    <property type="match status" value="1"/>
</dbReference>
<dbReference type="InterPro" id="IPR050188">
    <property type="entry name" value="RluA_PseudoU_synthase"/>
</dbReference>
<feature type="compositionally biased region" description="Basic and acidic residues" evidence="6">
    <location>
        <begin position="72"/>
        <end position="87"/>
    </location>
</feature>
<accession>A0ABU0YEC4</accession>
<dbReference type="EMBL" id="JAUYVI010000001">
    <property type="protein sequence ID" value="MDQ7246052.1"/>
    <property type="molecule type" value="Genomic_DNA"/>
</dbReference>
<comment type="caution">
    <text evidence="8">The sequence shown here is derived from an EMBL/GenBank/DDBJ whole genome shotgun (WGS) entry which is preliminary data.</text>
</comment>
<reference evidence="9" key="1">
    <citation type="submission" date="2023-08" db="EMBL/GenBank/DDBJ databases">
        <title>Rhodospirillaceae gen. nov., a novel taxon isolated from the Yangtze River Yuezi River estuary sludge.</title>
        <authorList>
            <person name="Ruan L."/>
        </authorList>
    </citation>
    <scope>NUCLEOTIDE SEQUENCE [LARGE SCALE GENOMIC DNA]</scope>
    <source>
        <strain evidence="9">R-7</strain>
    </source>
</reference>
<evidence type="ECO:0000256" key="3">
    <source>
        <dbReference type="ARBA" id="ARBA00036882"/>
    </source>
</evidence>
<protein>
    <recommendedName>
        <fullName evidence="5">Pseudouridine synthase</fullName>
        <ecNumber evidence="5">5.4.99.-</ecNumber>
    </recommendedName>
</protein>
<dbReference type="Gene3D" id="3.10.290.10">
    <property type="entry name" value="RNA-binding S4 domain"/>
    <property type="match status" value="1"/>
</dbReference>
<evidence type="ECO:0000259" key="7">
    <source>
        <dbReference type="Pfam" id="PF00849"/>
    </source>
</evidence>
<dbReference type="SUPFAM" id="SSF55120">
    <property type="entry name" value="Pseudouridine synthase"/>
    <property type="match status" value="1"/>
</dbReference>
<dbReference type="Pfam" id="PF00849">
    <property type="entry name" value="PseudoU_synth_2"/>
    <property type="match status" value="1"/>
</dbReference>
<dbReference type="InterPro" id="IPR006224">
    <property type="entry name" value="PsdUridine_synth_RluA-like_CS"/>
</dbReference>
<evidence type="ECO:0000256" key="2">
    <source>
        <dbReference type="ARBA" id="ARBA00023235"/>
    </source>
</evidence>
<dbReference type="PROSITE" id="PS50889">
    <property type="entry name" value="S4"/>
    <property type="match status" value="1"/>
</dbReference>
<keyword evidence="2 5" id="KW-0413">Isomerase</keyword>
<sequence>MSGVQQITVGTDDGDQRLDRWFKKNFPEINHGRLEKLLRTGQIRLDGKRAKASDRIAAGQVLRVPPIAPAQDADKPRTPKPKPVSDQDAKLLRDAVLYKDADVLVIDKPAGLAVQGGTGLDKNLDAMLDSLKFEASERPRLVHRLDKDTSGVLVLARNAKAARELAEAFRHKSARKVYWAVVVGIPRPDRGTIDAPLSKQAGGYGERVGIDEEEGRHAVTRYAMIERAGNRAAWVALMPETGRTHQLRAHCVILGTPILGDGKYGGLAAQLTRENLSRKLHLHARSIRIPHPRKGWIEATAPLPPHMQATWKFFGFSSEPDGDPFVDLETKR</sequence>
<dbReference type="GO" id="GO:0016853">
    <property type="term" value="F:isomerase activity"/>
    <property type="evidence" value="ECO:0007669"/>
    <property type="project" value="UniProtKB-KW"/>
</dbReference>
<name>A0ABU0YEC4_9PROT</name>
<dbReference type="CDD" id="cd02869">
    <property type="entry name" value="PseudoU_synth_RluA_like"/>
    <property type="match status" value="1"/>
</dbReference>
<dbReference type="Gene3D" id="3.30.2350.10">
    <property type="entry name" value="Pseudouridine synthase"/>
    <property type="match status" value="1"/>
</dbReference>
<proteinExistence type="inferred from homology"/>
<evidence type="ECO:0000256" key="1">
    <source>
        <dbReference type="ARBA" id="ARBA00010876"/>
    </source>
</evidence>
<keyword evidence="9" id="KW-1185">Reference proteome</keyword>
<keyword evidence="4" id="KW-0694">RNA-binding</keyword>
<dbReference type="PANTHER" id="PTHR21600:SF44">
    <property type="entry name" value="RIBOSOMAL LARGE SUBUNIT PSEUDOURIDINE SYNTHASE D"/>
    <property type="match status" value="1"/>
</dbReference>
<evidence type="ECO:0000313" key="8">
    <source>
        <dbReference type="EMBL" id="MDQ7246052.1"/>
    </source>
</evidence>
<gene>
    <name evidence="8" type="ORF">Q8A70_00160</name>
</gene>
<dbReference type="InterPro" id="IPR020103">
    <property type="entry name" value="PsdUridine_synth_cat_dom_sf"/>
</dbReference>
<comment type="similarity">
    <text evidence="1 5">Belongs to the pseudouridine synthase RluA family.</text>
</comment>
<evidence type="ECO:0000256" key="6">
    <source>
        <dbReference type="SAM" id="MobiDB-lite"/>
    </source>
</evidence>
<comment type="function">
    <text evidence="5">Responsible for synthesis of pseudouridine from uracil.</text>
</comment>
<dbReference type="PANTHER" id="PTHR21600">
    <property type="entry name" value="MITOCHONDRIAL RNA PSEUDOURIDINE SYNTHASE"/>
    <property type="match status" value="1"/>
</dbReference>
<comment type="catalytic activity">
    <reaction evidence="5">
        <text>a uridine in RNA = a pseudouridine in RNA</text>
        <dbReference type="Rhea" id="RHEA:48348"/>
        <dbReference type="Rhea" id="RHEA-COMP:12068"/>
        <dbReference type="Rhea" id="RHEA-COMP:12069"/>
        <dbReference type="ChEBI" id="CHEBI:65314"/>
        <dbReference type="ChEBI" id="CHEBI:65315"/>
    </reaction>
</comment>
<comment type="catalytic activity">
    <reaction evidence="3">
        <text>uridine(1911/1915/1917) in 23S rRNA = pseudouridine(1911/1915/1917) in 23S rRNA</text>
        <dbReference type="Rhea" id="RHEA:42524"/>
        <dbReference type="Rhea" id="RHEA-COMP:10097"/>
        <dbReference type="Rhea" id="RHEA-COMP:10098"/>
        <dbReference type="ChEBI" id="CHEBI:65314"/>
        <dbReference type="ChEBI" id="CHEBI:65315"/>
        <dbReference type="EC" id="5.4.99.23"/>
    </reaction>
</comment>
<dbReference type="PROSITE" id="PS01129">
    <property type="entry name" value="PSI_RLU"/>
    <property type="match status" value="1"/>
</dbReference>
<organism evidence="8 9">
    <name type="scientific">Dongia sedimenti</name>
    <dbReference type="NCBI Taxonomy" id="3064282"/>
    <lineage>
        <taxon>Bacteria</taxon>
        <taxon>Pseudomonadati</taxon>
        <taxon>Pseudomonadota</taxon>
        <taxon>Alphaproteobacteria</taxon>
        <taxon>Rhodospirillales</taxon>
        <taxon>Dongiaceae</taxon>
        <taxon>Dongia</taxon>
    </lineage>
</organism>
<dbReference type="RefSeq" id="WP_379953419.1">
    <property type="nucleotide sequence ID" value="NZ_JAUYVI010000001.1"/>
</dbReference>
<dbReference type="InterPro" id="IPR006145">
    <property type="entry name" value="PsdUridine_synth_RsuA/RluA"/>
</dbReference>
<dbReference type="EC" id="5.4.99.-" evidence="5"/>